<dbReference type="Gene3D" id="2.115.10.20">
    <property type="entry name" value="Glycosyl hydrolase domain, family 43"/>
    <property type="match status" value="1"/>
</dbReference>
<dbReference type="InterPro" id="IPR023296">
    <property type="entry name" value="Glyco_hydro_beta-prop_sf"/>
</dbReference>
<evidence type="ECO:0000256" key="3">
    <source>
        <dbReference type="ARBA" id="ARBA00022801"/>
    </source>
</evidence>
<dbReference type="RefSeq" id="WP_038530362.1">
    <property type="nucleotide sequence ID" value="NZ_HG315671.1"/>
</dbReference>
<evidence type="ECO:0000256" key="6">
    <source>
        <dbReference type="SAM" id="SignalP"/>
    </source>
</evidence>
<proteinExistence type="inferred from homology"/>
<evidence type="ECO:0000313" key="7">
    <source>
        <dbReference type="EMBL" id="CDF79846.1"/>
    </source>
</evidence>
<dbReference type="Pfam" id="PF04616">
    <property type="entry name" value="Glyco_hydro_43"/>
    <property type="match status" value="1"/>
</dbReference>
<feature type="chain" id="PRO_5004591094" evidence="6">
    <location>
        <begin position="26"/>
        <end position="418"/>
    </location>
</feature>
<protein>
    <submittedName>
        <fullName evidence="7">Glycoside hydrolase (GH117)</fullName>
    </submittedName>
</protein>
<gene>
    <name evidence="7" type="ORF">BN863_21340</name>
</gene>
<dbReference type="PANTHER" id="PTHR43301">
    <property type="entry name" value="ARABINAN ENDO-1,5-ALPHA-L-ARABINOSIDASE"/>
    <property type="match status" value="1"/>
</dbReference>
<reference evidence="7 8" key="1">
    <citation type="journal article" date="2013" name="Appl. Environ. Microbiol.">
        <title>The genome of the alga-associated marine flavobacterium Formosa agariphila KMM 3901T reveals a broad potential for degradation of algal polysaccharides.</title>
        <authorList>
            <person name="Mann A.J."/>
            <person name="Hahnke R.L."/>
            <person name="Huang S."/>
            <person name="Werner J."/>
            <person name="Xing P."/>
            <person name="Barbeyron T."/>
            <person name="Huettel B."/>
            <person name="Stueber K."/>
            <person name="Reinhardt R."/>
            <person name="Harder J."/>
            <person name="Gloeckner F.O."/>
            <person name="Amann R.I."/>
            <person name="Teeling H."/>
        </authorList>
    </citation>
    <scope>NUCLEOTIDE SEQUENCE [LARGE SCALE GENOMIC DNA]</scope>
    <source>
        <strain evidence="8">DSM 15362 / KCTC 12365 / LMG 23005 / KMM 3901</strain>
    </source>
</reference>
<dbReference type="EMBL" id="HG315671">
    <property type="protein sequence ID" value="CDF79846.1"/>
    <property type="molecule type" value="Genomic_DNA"/>
</dbReference>
<organism evidence="7 8">
    <name type="scientific">Formosa agariphila (strain DSM 15362 / KCTC 12365 / LMG 23005 / KMM 3901 / M-2Alg 35-1)</name>
    <dbReference type="NCBI Taxonomy" id="1347342"/>
    <lineage>
        <taxon>Bacteria</taxon>
        <taxon>Pseudomonadati</taxon>
        <taxon>Bacteroidota</taxon>
        <taxon>Flavobacteriia</taxon>
        <taxon>Flavobacteriales</taxon>
        <taxon>Flavobacteriaceae</taxon>
        <taxon>Formosa</taxon>
    </lineage>
</organism>
<dbReference type="STRING" id="1347342.BN863_21340"/>
<dbReference type="GO" id="GO:0005975">
    <property type="term" value="P:carbohydrate metabolic process"/>
    <property type="evidence" value="ECO:0007669"/>
    <property type="project" value="InterPro"/>
</dbReference>
<dbReference type="PATRIC" id="fig|1347342.6.peg.2141"/>
<dbReference type="SUPFAM" id="SSF75005">
    <property type="entry name" value="Arabinanase/levansucrase/invertase"/>
    <property type="match status" value="1"/>
</dbReference>
<dbReference type="eggNOG" id="COG1621">
    <property type="taxonomic scope" value="Bacteria"/>
</dbReference>
<dbReference type="HOGENOM" id="CLU_051848_0_0_10"/>
<dbReference type="PANTHER" id="PTHR43301:SF3">
    <property type="entry name" value="ARABINAN ENDO-1,5-ALPHA-L-ARABINOSIDASE A-RELATED"/>
    <property type="match status" value="1"/>
</dbReference>
<evidence type="ECO:0000313" key="8">
    <source>
        <dbReference type="Proteomes" id="UP000016160"/>
    </source>
</evidence>
<feature type="signal peptide" evidence="6">
    <location>
        <begin position="1"/>
        <end position="25"/>
    </location>
</feature>
<keyword evidence="3 5" id="KW-0378">Hydrolase</keyword>
<comment type="similarity">
    <text evidence="2 5">Belongs to the glycosyl hydrolase 43 family.</text>
</comment>
<keyword evidence="6" id="KW-0732">Signal</keyword>
<dbReference type="Proteomes" id="UP000016160">
    <property type="component" value="Chromosome"/>
</dbReference>
<dbReference type="CDD" id="cd08992">
    <property type="entry name" value="GH117"/>
    <property type="match status" value="1"/>
</dbReference>
<accession>T2KN43</accession>
<dbReference type="OrthoDB" id="1016412at2"/>
<name>T2KN43_FORAG</name>
<keyword evidence="8" id="KW-1185">Reference proteome</keyword>
<evidence type="ECO:0000256" key="1">
    <source>
        <dbReference type="ARBA" id="ARBA00004834"/>
    </source>
</evidence>
<keyword evidence="4 5" id="KW-0326">Glycosidase</keyword>
<dbReference type="GO" id="GO:0004553">
    <property type="term" value="F:hydrolase activity, hydrolyzing O-glycosyl compounds"/>
    <property type="evidence" value="ECO:0007669"/>
    <property type="project" value="InterPro"/>
</dbReference>
<comment type="pathway">
    <text evidence="1">Glycan metabolism; L-arabinan degradation.</text>
</comment>
<evidence type="ECO:0000256" key="2">
    <source>
        <dbReference type="ARBA" id="ARBA00009865"/>
    </source>
</evidence>
<dbReference type="InterPro" id="IPR006710">
    <property type="entry name" value="Glyco_hydro_43"/>
</dbReference>
<dbReference type="AlphaFoldDB" id="T2KN43"/>
<sequence length="418" mass="47582">MKTLKSSLLFPTLSFFLVSTLYVSAQTFPFTLPAEKPNQPLSASMSRNYDNYMAPRPENNELYTQFKYTELKGLDYNNHDGTISRRDPSKIIFENGKYYVWYTYRHTATPPKGAKLATETIPSADWDLAEIWYSTSTDGITWEEQGVAIPRPPKPNLGHRSVSTADILKWKDKYYMYYQGFSEASGLRGDDCPVLMSYSDSPDGPWTTTNKIVIPNGPKDTWDQYSIHDPYPLVYKDKIYLYYKSDFDGQPELIRMQGLATADNPLGPFTKSNLNPVLTSGHETTLFPFKEGIAAFTIRDGNEHNTIQFAKDGVNFEIASIVEMMPAAAGPYIPDAYTNTKNGRGITWGLSHFTNATTWDKNHAILARFDCDLSLDVNDPDMKKHHVYLRPETYFKQGLNPKQKKRITEENNAVLNQK</sequence>
<evidence type="ECO:0000256" key="5">
    <source>
        <dbReference type="RuleBase" id="RU361187"/>
    </source>
</evidence>
<dbReference type="InterPro" id="IPR050727">
    <property type="entry name" value="GH43_arabinanases"/>
</dbReference>
<evidence type="ECO:0000256" key="4">
    <source>
        <dbReference type="ARBA" id="ARBA00023295"/>
    </source>
</evidence>